<evidence type="ECO:0000256" key="1">
    <source>
        <dbReference type="SAM" id="Phobius"/>
    </source>
</evidence>
<sequence>MKQIIQNKRLRNLVISILLLIGLFVAYRAYKVHEVSQYKYWQVKGEIKSYQFIKDKQGIVVQWDYEKSEKEIKEAKDLANDVIVDRDFHSIVGERFIITQDYRLKSFPRRMNASSGQSKFLSTNIPENGEYWNIDVYDTKSKNLEKKTYDIFKLTREYNKDYIPFDMAEISTVTGIYTDQGHDYLPVVFVKKGDKKKKKPIFALLDLEKGKFVEKTVSGKTDIDIEYPYQEFKLQLYNLPALDDKLEANNISYMGEYIFFTKGFDKTASSLLAKKEPKAYELIKSGEHNIFYLLGDKRDISYKIQMIKLGFPEGSNIFKDVTIPAENSQDGKEHVIQNEEEFLRYYKAKISEDFLKFVQERKTK</sequence>
<keyword evidence="1" id="KW-0812">Transmembrane</keyword>
<gene>
    <name evidence="2" type="ORF">D8887_09170</name>
</gene>
<dbReference type="EMBL" id="RJML01000007">
    <property type="protein sequence ID" value="RSI09007.1"/>
    <property type="molecule type" value="Genomic_DNA"/>
</dbReference>
<accession>A0A3R9IA98</accession>
<evidence type="ECO:0000313" key="2">
    <source>
        <dbReference type="EMBL" id="RSI09007.1"/>
    </source>
</evidence>
<evidence type="ECO:0000313" key="3">
    <source>
        <dbReference type="Proteomes" id="UP000269317"/>
    </source>
</evidence>
<proteinExistence type="predicted"/>
<protein>
    <submittedName>
        <fullName evidence="2">Uncharacterized protein</fullName>
    </submittedName>
</protein>
<keyword evidence="1" id="KW-1133">Transmembrane helix</keyword>
<dbReference type="RefSeq" id="WP_125341503.1">
    <property type="nucleotide sequence ID" value="NZ_CP076614.1"/>
</dbReference>
<dbReference type="Proteomes" id="UP000269317">
    <property type="component" value="Unassembled WGS sequence"/>
</dbReference>
<reference evidence="2 3" key="1">
    <citation type="submission" date="2018-11" db="EMBL/GenBank/DDBJ databases">
        <title>Species Designations Belie Phenotypic and Genotypic Heterogeneity in Oral Streptococci.</title>
        <authorList>
            <person name="Velsko I."/>
        </authorList>
    </citation>
    <scope>NUCLEOTIDE SEQUENCE [LARGE SCALE GENOMIC DNA]</scope>
    <source>
        <strain evidence="2 3">KLC03</strain>
    </source>
</reference>
<feature type="transmembrane region" description="Helical" evidence="1">
    <location>
        <begin position="12"/>
        <end position="30"/>
    </location>
</feature>
<dbReference type="AlphaFoldDB" id="A0A3R9IA98"/>
<keyword evidence="1" id="KW-0472">Membrane</keyword>
<comment type="caution">
    <text evidence="2">The sequence shown here is derived from an EMBL/GenBank/DDBJ whole genome shotgun (WGS) entry which is preliminary data.</text>
</comment>
<organism evidence="2 3">
    <name type="scientific">Streptococcus sanguinis</name>
    <dbReference type="NCBI Taxonomy" id="1305"/>
    <lineage>
        <taxon>Bacteria</taxon>
        <taxon>Bacillati</taxon>
        <taxon>Bacillota</taxon>
        <taxon>Bacilli</taxon>
        <taxon>Lactobacillales</taxon>
        <taxon>Streptococcaceae</taxon>
        <taxon>Streptococcus</taxon>
    </lineage>
</organism>
<name>A0A3R9IA98_STRSA</name>